<feature type="transmembrane region" description="Helical" evidence="1">
    <location>
        <begin position="58"/>
        <end position="82"/>
    </location>
</feature>
<gene>
    <name evidence="2" type="ORF">MPLG2_1747</name>
</gene>
<organism evidence="2 3">
    <name type="scientific">Micropruina glycogenica</name>
    <dbReference type="NCBI Taxonomy" id="75385"/>
    <lineage>
        <taxon>Bacteria</taxon>
        <taxon>Bacillati</taxon>
        <taxon>Actinomycetota</taxon>
        <taxon>Actinomycetes</taxon>
        <taxon>Propionibacteriales</taxon>
        <taxon>Nocardioidaceae</taxon>
        <taxon>Micropruina</taxon>
    </lineage>
</organism>
<evidence type="ECO:0000313" key="3">
    <source>
        <dbReference type="Proteomes" id="UP000238164"/>
    </source>
</evidence>
<feature type="transmembrane region" description="Helical" evidence="1">
    <location>
        <begin position="103"/>
        <end position="133"/>
    </location>
</feature>
<dbReference type="EMBL" id="LT985188">
    <property type="protein sequence ID" value="SPD86783.1"/>
    <property type="molecule type" value="Genomic_DNA"/>
</dbReference>
<dbReference type="RefSeq" id="WP_158680975.1">
    <property type="nucleotide sequence ID" value="NZ_BAAAGO010000022.1"/>
</dbReference>
<evidence type="ECO:0000313" key="2">
    <source>
        <dbReference type="EMBL" id="SPD86783.1"/>
    </source>
</evidence>
<feature type="transmembrane region" description="Helical" evidence="1">
    <location>
        <begin position="229"/>
        <end position="249"/>
    </location>
</feature>
<feature type="transmembrane region" description="Helical" evidence="1">
    <location>
        <begin position="179"/>
        <end position="199"/>
    </location>
</feature>
<keyword evidence="1" id="KW-0812">Transmembrane</keyword>
<feature type="transmembrane region" description="Helical" evidence="1">
    <location>
        <begin position="145"/>
        <end position="172"/>
    </location>
</feature>
<keyword evidence="1" id="KW-0472">Membrane</keyword>
<keyword evidence="3" id="KW-1185">Reference proteome</keyword>
<name>A0A2N9JG95_9ACTN</name>
<dbReference type="Proteomes" id="UP000238164">
    <property type="component" value="Chromosome 1"/>
</dbReference>
<evidence type="ECO:0000256" key="1">
    <source>
        <dbReference type="SAM" id="Phobius"/>
    </source>
</evidence>
<keyword evidence="1" id="KW-1133">Transmembrane helix</keyword>
<dbReference type="GO" id="GO:0140359">
    <property type="term" value="F:ABC-type transporter activity"/>
    <property type="evidence" value="ECO:0007669"/>
    <property type="project" value="InterPro"/>
</dbReference>
<dbReference type="GO" id="GO:0005886">
    <property type="term" value="C:plasma membrane"/>
    <property type="evidence" value="ECO:0007669"/>
    <property type="project" value="UniProtKB-SubCell"/>
</dbReference>
<accession>A0A2N9JG95</accession>
<sequence>MLSNAVGSELIKLRAYRLTYWLLPLALVFLVTAAAFGFDSVRLSAAEAAPQSVLIDSAAYAFGLGSPLSGLVLGVFAALIVTADQGSGTIYQSLLVLSRRTVVLAKVLASGAAAALITAVGTFAIAAVALVMLPGSLVGALAAAPALWVTLAGTLVSHLTWVAVGLGFSLLLQRQASAVGAMVMLLFVVPMVGAALVAAGRTQNWLGYLPAGLMQTATGTVTAQPGPTALLACVLLLGWCLAFVEAGWLRFRRR</sequence>
<reference evidence="2 3" key="1">
    <citation type="submission" date="2018-02" db="EMBL/GenBank/DDBJ databases">
        <authorList>
            <person name="Cohen D.B."/>
            <person name="Kent A.D."/>
        </authorList>
    </citation>
    <scope>NUCLEOTIDE SEQUENCE [LARGE SCALE GENOMIC DNA]</scope>
    <source>
        <strain evidence="2">1</strain>
    </source>
</reference>
<feature type="transmembrane region" description="Helical" evidence="1">
    <location>
        <begin position="20"/>
        <end position="38"/>
    </location>
</feature>
<dbReference type="KEGG" id="mgg:MPLG2_1747"/>
<protein>
    <submittedName>
        <fullName evidence="2">Putative ABC-2 type transport system permease protein</fullName>
    </submittedName>
</protein>
<dbReference type="AlphaFoldDB" id="A0A2N9JG95"/>
<proteinExistence type="predicted"/>